<dbReference type="Proteomes" id="UP000769528">
    <property type="component" value="Unassembled WGS sequence"/>
</dbReference>
<proteinExistence type="inferred from homology"/>
<sequence>MSWWDNNKESVYKGLGTAGKYTYRGAKAVGKTGYSAYQNHKSNARGSTSTQSSKRESVTEENVRSVETLADVSHLPPPPLKPGQMQYTSSKHSTSNGGSSFLILGKEEPLSQGYFEHPKEETIQQPRQINELIPTKAEYYQQTVLQKPQIQYQYSQQSVVAPTPDAVHQAGVIQQPVKAQTAQLESTGAFQESRATAAPPQIPQREVIKAASTTESTPQPPVIHSPNEPSTSRTEDAKSLETFQIRIQNQVQNQVQSQLQNQLKSQMENQWSRLKSQAQELTEQEPSQHSSELQPDTQIEATNTSQVQPVLDYNNPYYSGLQAPSSTTSNTSESLGAGPPAPIPPRNYHIDSQSTPSPSLASPDFQNLPVPPKRIINQQELEAASSIAQPPLQPLPSLELPSRSSENEELSHETEIAQHQSRIPPSKSSITDVKTQTRASVSVTQGLDKKPSNPSSKSDKSSMDVENNSKLSGISGVYDYKVDVKFAPPPSHRDSSPKISSSSNGANISNKKLFKSQPSSNSISGLPPPPPQREIPRLPTSNNSSLSPDQTKFSQATSPVNFQPPPKPFKQGTIRPPKSLPTDASTPSLSLRSEGTSLPPPKYEIHDPLQTSNDSTHSIPSNQKVNINQNAPPPKPFNANVESAENKNMKWSKLESANQPDFPTSQDDKVTSGTEPRKKAPPPIKPKPLLGEFSKKTPPLIKPKPSIHQQDVKPKKAAPSLMPKPKIDQSEQAKPIFNQKPTIAPKPEIPLKPKVSPKPSISPSIKPRKSNSTPIIRPAPSLGSKSSNDKAKSEIAAPAVLASDFPRIAIKNLNDETGASEDEDDNPFARYLKAAVPKEDNHIR</sequence>
<dbReference type="GO" id="GO:0051016">
    <property type="term" value="P:barbed-end actin filament capping"/>
    <property type="evidence" value="ECO:0007669"/>
    <property type="project" value="InterPro"/>
</dbReference>
<reference evidence="5" key="2">
    <citation type="submission" date="2021-01" db="EMBL/GenBank/DDBJ databases">
        <authorList>
            <person name="Schikora-Tamarit M.A."/>
        </authorList>
    </citation>
    <scope>NUCLEOTIDE SEQUENCE</scope>
    <source>
        <strain evidence="5">CBS6341</strain>
    </source>
</reference>
<feature type="compositionally biased region" description="Basic and acidic residues" evidence="4">
    <location>
        <begin position="447"/>
        <end position="463"/>
    </location>
</feature>
<feature type="compositionally biased region" description="Polar residues" evidence="4">
    <location>
        <begin position="582"/>
        <end position="596"/>
    </location>
</feature>
<feature type="compositionally biased region" description="Basic and acidic residues" evidence="4">
    <location>
        <begin position="53"/>
        <end position="64"/>
    </location>
</feature>
<name>A0A9P8T650_9ASCO</name>
<dbReference type="OrthoDB" id="3973404at2759"/>
<accession>A0A9P8T650</accession>
<comment type="similarity">
    <text evidence="2">Belongs to the AIM3 family.</text>
</comment>
<dbReference type="InterPro" id="IPR031370">
    <property type="entry name" value="Aim3"/>
</dbReference>
<feature type="region of interest" description="Disordered" evidence="4">
    <location>
        <begin position="270"/>
        <end position="792"/>
    </location>
</feature>
<comment type="subcellular location">
    <subcellularLocation>
        <location evidence="1">Membrane raft</location>
        <topology evidence="1">Peripheral membrane protein</topology>
    </subcellularLocation>
</comment>
<feature type="compositionally biased region" description="Polar residues" evidence="4">
    <location>
        <begin position="540"/>
        <end position="561"/>
    </location>
</feature>
<evidence type="ECO:0000256" key="4">
    <source>
        <dbReference type="SAM" id="MobiDB-lite"/>
    </source>
</evidence>
<evidence type="ECO:0000256" key="1">
    <source>
        <dbReference type="ARBA" id="ARBA00004256"/>
    </source>
</evidence>
<feature type="region of interest" description="Disordered" evidence="4">
    <location>
        <begin position="184"/>
        <end position="236"/>
    </location>
</feature>
<feature type="compositionally biased region" description="Polar residues" evidence="4">
    <location>
        <begin position="184"/>
        <end position="194"/>
    </location>
</feature>
<dbReference type="Pfam" id="PF17096">
    <property type="entry name" value="AIM3"/>
    <property type="match status" value="1"/>
</dbReference>
<feature type="compositionally biased region" description="Low complexity" evidence="4">
    <location>
        <begin position="752"/>
        <end position="765"/>
    </location>
</feature>
<feature type="compositionally biased region" description="Polar residues" evidence="4">
    <location>
        <begin position="350"/>
        <end position="360"/>
    </location>
</feature>
<dbReference type="AlphaFoldDB" id="A0A9P8T650"/>
<evidence type="ECO:0000313" key="6">
    <source>
        <dbReference type="Proteomes" id="UP000769528"/>
    </source>
</evidence>
<feature type="compositionally biased region" description="Polar residues" evidence="4">
    <location>
        <begin position="35"/>
        <end position="52"/>
    </location>
</feature>
<feature type="compositionally biased region" description="Polar residues" evidence="4">
    <location>
        <begin position="270"/>
        <end position="308"/>
    </location>
</feature>
<evidence type="ECO:0000256" key="3">
    <source>
        <dbReference type="ARBA" id="ARBA00023136"/>
    </source>
</evidence>
<gene>
    <name evidence="5" type="ORF">WICMUC_005590</name>
</gene>
<feature type="compositionally biased region" description="Basic and acidic residues" evidence="4">
    <location>
        <begin position="405"/>
        <end position="416"/>
    </location>
</feature>
<organism evidence="5 6">
    <name type="scientific">Wickerhamomyces mucosus</name>
    <dbReference type="NCBI Taxonomy" id="1378264"/>
    <lineage>
        <taxon>Eukaryota</taxon>
        <taxon>Fungi</taxon>
        <taxon>Dikarya</taxon>
        <taxon>Ascomycota</taxon>
        <taxon>Saccharomycotina</taxon>
        <taxon>Saccharomycetes</taxon>
        <taxon>Phaffomycetales</taxon>
        <taxon>Wickerhamomycetaceae</taxon>
        <taxon>Wickerhamomyces</taxon>
    </lineage>
</organism>
<feature type="compositionally biased region" description="Basic and acidic residues" evidence="4">
    <location>
        <begin position="666"/>
        <end position="678"/>
    </location>
</feature>
<feature type="compositionally biased region" description="Low complexity" evidence="4">
    <location>
        <begin position="498"/>
        <end position="511"/>
    </location>
</feature>
<reference evidence="5" key="1">
    <citation type="journal article" date="2021" name="Open Biol.">
        <title>Shared evolutionary footprints suggest mitochondrial oxidative damage underlies multiple complex I losses in fungi.</title>
        <authorList>
            <person name="Schikora-Tamarit M.A."/>
            <person name="Marcet-Houben M."/>
            <person name="Nosek J."/>
            <person name="Gabaldon T."/>
        </authorList>
    </citation>
    <scope>NUCLEOTIDE SEQUENCE</scope>
    <source>
        <strain evidence="5">CBS6341</strain>
    </source>
</reference>
<dbReference type="GO" id="GO:0045121">
    <property type="term" value="C:membrane raft"/>
    <property type="evidence" value="ECO:0007669"/>
    <property type="project" value="UniProtKB-SubCell"/>
</dbReference>
<evidence type="ECO:0008006" key="7">
    <source>
        <dbReference type="Google" id="ProtNLM"/>
    </source>
</evidence>
<feature type="compositionally biased region" description="Low complexity" evidence="4">
    <location>
        <begin position="88"/>
        <end position="99"/>
    </location>
</feature>
<feature type="compositionally biased region" description="Polar residues" evidence="4">
    <location>
        <begin position="417"/>
        <end position="445"/>
    </location>
</feature>
<dbReference type="GO" id="GO:0030479">
    <property type="term" value="C:actin cortical patch"/>
    <property type="evidence" value="ECO:0007669"/>
    <property type="project" value="InterPro"/>
</dbReference>
<protein>
    <recommendedName>
        <fullName evidence="7">Altered inheritance of mitochondria protein 3</fullName>
    </recommendedName>
</protein>
<evidence type="ECO:0000313" key="5">
    <source>
        <dbReference type="EMBL" id="KAH3666606.1"/>
    </source>
</evidence>
<comment type="caution">
    <text evidence="5">The sequence shown here is derived from an EMBL/GenBank/DDBJ whole genome shotgun (WGS) entry which is preliminary data.</text>
</comment>
<feature type="compositionally biased region" description="Polar residues" evidence="4">
    <location>
        <begin position="322"/>
        <end position="334"/>
    </location>
</feature>
<feature type="compositionally biased region" description="Polar residues" evidence="4">
    <location>
        <begin position="609"/>
        <end position="630"/>
    </location>
</feature>
<evidence type="ECO:0000256" key="2">
    <source>
        <dbReference type="ARBA" id="ARBA00005311"/>
    </source>
</evidence>
<feature type="compositionally biased region" description="Polar residues" evidence="4">
    <location>
        <begin position="655"/>
        <end position="665"/>
    </location>
</feature>
<keyword evidence="3" id="KW-0472">Membrane</keyword>
<feature type="region of interest" description="Disordered" evidence="4">
    <location>
        <begin position="34"/>
        <end position="99"/>
    </location>
</feature>
<feature type="compositionally biased region" description="Low complexity" evidence="4">
    <location>
        <begin position="395"/>
        <end position="404"/>
    </location>
</feature>
<keyword evidence="6" id="KW-1185">Reference proteome</keyword>
<dbReference type="EMBL" id="JAEUBF010001424">
    <property type="protein sequence ID" value="KAH3666606.1"/>
    <property type="molecule type" value="Genomic_DNA"/>
</dbReference>